<comment type="caution">
    <text evidence="24">The sequence shown here is derived from an EMBL/GenBank/DDBJ whole genome shotgun (WGS) entry which is preliminary data.</text>
</comment>
<dbReference type="Gene3D" id="3.40.1190.10">
    <property type="entry name" value="Mur-like, catalytic domain"/>
    <property type="match status" value="1"/>
</dbReference>
<feature type="domain" description="Mur ligase C-terminal" evidence="22">
    <location>
        <begin position="309"/>
        <end position="426"/>
    </location>
</feature>
<dbReference type="GO" id="GO:0016874">
    <property type="term" value="F:ligase activity"/>
    <property type="evidence" value="ECO:0007669"/>
    <property type="project" value="UniProtKB-KW"/>
</dbReference>
<dbReference type="NCBIfam" id="TIGR01499">
    <property type="entry name" value="folC"/>
    <property type="match status" value="1"/>
</dbReference>
<dbReference type="InterPro" id="IPR013221">
    <property type="entry name" value="Mur_ligase_cen"/>
</dbReference>
<evidence type="ECO:0000256" key="15">
    <source>
        <dbReference type="ARBA" id="ARBA00030592"/>
    </source>
</evidence>
<keyword evidence="25" id="KW-1185">Reference proteome</keyword>
<reference evidence="25" key="1">
    <citation type="journal article" date="2019" name="Int. J. Syst. Evol. Microbiol.">
        <title>The Global Catalogue of Microorganisms (GCM) 10K type strain sequencing project: providing services to taxonomists for standard genome sequencing and annotation.</title>
        <authorList>
            <consortium name="The Broad Institute Genomics Platform"/>
            <consortium name="The Broad Institute Genome Sequencing Center for Infectious Disease"/>
            <person name="Wu L."/>
            <person name="Ma J."/>
        </authorList>
    </citation>
    <scope>NUCLEOTIDE SEQUENCE [LARGE SCALE GENOMIC DNA]</scope>
    <source>
        <strain evidence="25">KACC 12602</strain>
    </source>
</reference>
<evidence type="ECO:0000256" key="8">
    <source>
        <dbReference type="ARBA" id="ARBA00022598"/>
    </source>
</evidence>
<evidence type="ECO:0000256" key="13">
    <source>
        <dbReference type="ARBA" id="ARBA00022909"/>
    </source>
</evidence>
<evidence type="ECO:0000259" key="22">
    <source>
        <dbReference type="Pfam" id="PF02875"/>
    </source>
</evidence>
<accession>A0ABW0EB44</accession>
<evidence type="ECO:0000256" key="11">
    <source>
        <dbReference type="ARBA" id="ARBA00022840"/>
    </source>
</evidence>
<dbReference type="Proteomes" id="UP001596161">
    <property type="component" value="Unassembled WGS sequence"/>
</dbReference>
<evidence type="ECO:0000256" key="16">
    <source>
        <dbReference type="ARBA" id="ARBA00032510"/>
    </source>
</evidence>
<evidence type="ECO:0000256" key="19">
    <source>
        <dbReference type="ARBA" id="ARBA00049035"/>
    </source>
</evidence>
<name>A0ABW0EB44_9BACT</name>
<dbReference type="PANTHER" id="PTHR11136">
    <property type="entry name" value="FOLYLPOLYGLUTAMATE SYNTHASE-RELATED"/>
    <property type="match status" value="1"/>
</dbReference>
<comment type="catalytic activity">
    <reaction evidence="19">
        <text>(6R)-5,10-methylenetetrahydrofolyl-(gamma-L-Glu)(n) + L-glutamate + ATP = (6R)-5,10-methylenetetrahydrofolyl-(gamma-L-Glu)(n+1) + ADP + phosphate + H(+)</text>
        <dbReference type="Rhea" id="RHEA:51912"/>
        <dbReference type="Rhea" id="RHEA-COMP:13257"/>
        <dbReference type="Rhea" id="RHEA-COMP:13258"/>
        <dbReference type="ChEBI" id="CHEBI:15378"/>
        <dbReference type="ChEBI" id="CHEBI:29985"/>
        <dbReference type="ChEBI" id="CHEBI:30616"/>
        <dbReference type="ChEBI" id="CHEBI:43474"/>
        <dbReference type="ChEBI" id="CHEBI:136572"/>
        <dbReference type="ChEBI" id="CHEBI:456216"/>
        <dbReference type="EC" id="6.3.2.17"/>
    </reaction>
</comment>
<dbReference type="SUPFAM" id="SSF53244">
    <property type="entry name" value="MurD-like peptide ligases, peptide-binding domain"/>
    <property type="match status" value="1"/>
</dbReference>
<evidence type="ECO:0000256" key="12">
    <source>
        <dbReference type="ARBA" id="ARBA00022842"/>
    </source>
</evidence>
<evidence type="ECO:0000256" key="5">
    <source>
        <dbReference type="ARBA" id="ARBA00013023"/>
    </source>
</evidence>
<keyword evidence="9" id="KW-0479">Metal-binding</keyword>
<dbReference type="PANTHER" id="PTHR11136:SF0">
    <property type="entry name" value="DIHYDROFOLATE SYNTHETASE-RELATED"/>
    <property type="match status" value="1"/>
</dbReference>
<dbReference type="EMBL" id="JBHSKT010000003">
    <property type="protein sequence ID" value="MFC5270104.1"/>
    <property type="molecule type" value="Genomic_DNA"/>
</dbReference>
<dbReference type="InterPro" id="IPR018109">
    <property type="entry name" value="Folylpolyglutamate_synth_CS"/>
</dbReference>
<feature type="domain" description="Mur ligase central" evidence="23">
    <location>
        <begin position="57"/>
        <end position="271"/>
    </location>
</feature>
<evidence type="ECO:0000256" key="7">
    <source>
        <dbReference type="ARBA" id="ARBA00019357"/>
    </source>
</evidence>
<evidence type="ECO:0000256" key="18">
    <source>
        <dbReference type="ARBA" id="ARBA00047808"/>
    </source>
</evidence>
<dbReference type="EC" id="6.3.2.12" evidence="5"/>
<evidence type="ECO:0000313" key="24">
    <source>
        <dbReference type="EMBL" id="MFC5270104.1"/>
    </source>
</evidence>
<keyword evidence="13" id="KW-0289">Folate biosynthesis</keyword>
<evidence type="ECO:0000256" key="4">
    <source>
        <dbReference type="ARBA" id="ARBA00008276"/>
    </source>
</evidence>
<evidence type="ECO:0000256" key="20">
    <source>
        <dbReference type="ARBA" id="ARBA00049161"/>
    </source>
</evidence>
<evidence type="ECO:0000259" key="23">
    <source>
        <dbReference type="Pfam" id="PF08245"/>
    </source>
</evidence>
<evidence type="ECO:0000256" key="21">
    <source>
        <dbReference type="PIRNR" id="PIRNR001563"/>
    </source>
</evidence>
<keyword evidence="8 21" id="KW-0436">Ligase</keyword>
<comment type="pathway">
    <text evidence="3">Cofactor biosynthesis; tetrahydrofolylpolyglutamate biosynthesis.</text>
</comment>
<protein>
    <recommendedName>
        <fullName evidence="7">Dihydrofolate synthase/folylpolyglutamate synthase</fullName>
        <ecNumber evidence="5">6.3.2.12</ecNumber>
        <ecNumber evidence="6">6.3.2.17</ecNumber>
    </recommendedName>
    <alternativeName>
        <fullName evidence="16">Folylpoly-gamma-glutamate synthetase-dihydrofolate synthetase</fullName>
    </alternativeName>
    <alternativeName>
        <fullName evidence="14">Folylpolyglutamate synthetase</fullName>
    </alternativeName>
    <alternativeName>
        <fullName evidence="15">Tetrahydrofolylpolyglutamate synthase</fullName>
    </alternativeName>
</protein>
<keyword evidence="12" id="KW-0460">Magnesium</keyword>
<keyword evidence="10 21" id="KW-0547">Nucleotide-binding</keyword>
<dbReference type="Gene3D" id="3.90.190.20">
    <property type="entry name" value="Mur ligase, C-terminal domain"/>
    <property type="match status" value="1"/>
</dbReference>
<evidence type="ECO:0000256" key="3">
    <source>
        <dbReference type="ARBA" id="ARBA00005150"/>
    </source>
</evidence>
<keyword evidence="11 21" id="KW-0067">ATP-binding</keyword>
<comment type="catalytic activity">
    <reaction evidence="20">
        <text>7,8-dihydropteroate + L-glutamate + ATP = 7,8-dihydrofolate + ADP + phosphate + H(+)</text>
        <dbReference type="Rhea" id="RHEA:23584"/>
        <dbReference type="ChEBI" id="CHEBI:15378"/>
        <dbReference type="ChEBI" id="CHEBI:17839"/>
        <dbReference type="ChEBI" id="CHEBI:29985"/>
        <dbReference type="ChEBI" id="CHEBI:30616"/>
        <dbReference type="ChEBI" id="CHEBI:43474"/>
        <dbReference type="ChEBI" id="CHEBI:57451"/>
        <dbReference type="ChEBI" id="CHEBI:456216"/>
        <dbReference type="EC" id="6.3.2.12"/>
    </reaction>
</comment>
<organism evidence="24 25">
    <name type="scientific">Adhaeribacter terreus</name>
    <dbReference type="NCBI Taxonomy" id="529703"/>
    <lineage>
        <taxon>Bacteria</taxon>
        <taxon>Pseudomonadati</taxon>
        <taxon>Bacteroidota</taxon>
        <taxon>Cytophagia</taxon>
        <taxon>Cytophagales</taxon>
        <taxon>Hymenobacteraceae</taxon>
        <taxon>Adhaeribacter</taxon>
    </lineage>
</organism>
<comment type="function">
    <text evidence="1">Functions in two distinct reactions of the de novo folate biosynthetic pathway. Catalyzes the addition of a glutamate residue to dihydropteroate (7,8-dihydropteroate or H2Pte) to form dihydrofolate (7,8-dihydrofolate monoglutamate or H2Pte-Glu). Also catalyzes successive additions of L-glutamate to tetrahydrofolate or 10-formyltetrahydrofolate or 5,10-methylenetetrahydrofolate, leading to folylpolyglutamate derivatives.</text>
</comment>
<comment type="catalytic activity">
    <reaction evidence="18">
        <text>10-formyltetrahydrofolyl-(gamma-L-Glu)(n) + L-glutamate + ATP = 10-formyltetrahydrofolyl-(gamma-L-Glu)(n+1) + ADP + phosphate + H(+)</text>
        <dbReference type="Rhea" id="RHEA:51904"/>
        <dbReference type="Rhea" id="RHEA-COMP:13088"/>
        <dbReference type="Rhea" id="RHEA-COMP:14300"/>
        <dbReference type="ChEBI" id="CHEBI:15378"/>
        <dbReference type="ChEBI" id="CHEBI:29985"/>
        <dbReference type="ChEBI" id="CHEBI:30616"/>
        <dbReference type="ChEBI" id="CHEBI:43474"/>
        <dbReference type="ChEBI" id="CHEBI:134413"/>
        <dbReference type="ChEBI" id="CHEBI:456216"/>
        <dbReference type="EC" id="6.3.2.17"/>
    </reaction>
</comment>
<dbReference type="EC" id="6.3.2.17" evidence="6"/>
<evidence type="ECO:0000256" key="1">
    <source>
        <dbReference type="ARBA" id="ARBA00002714"/>
    </source>
</evidence>
<dbReference type="InterPro" id="IPR001645">
    <property type="entry name" value="Folylpolyglutamate_synth"/>
</dbReference>
<evidence type="ECO:0000256" key="9">
    <source>
        <dbReference type="ARBA" id="ARBA00022723"/>
    </source>
</evidence>
<dbReference type="RefSeq" id="WP_378016477.1">
    <property type="nucleotide sequence ID" value="NZ_JBHSKT010000003.1"/>
</dbReference>
<dbReference type="Pfam" id="PF02875">
    <property type="entry name" value="Mur_ligase_C"/>
    <property type="match status" value="1"/>
</dbReference>
<dbReference type="InterPro" id="IPR004101">
    <property type="entry name" value="Mur_ligase_C"/>
</dbReference>
<dbReference type="PIRSF" id="PIRSF001563">
    <property type="entry name" value="Folylpolyglu_synth"/>
    <property type="match status" value="1"/>
</dbReference>
<comment type="pathway">
    <text evidence="2">Cofactor biosynthesis; tetrahydrofolate biosynthesis; 7,8-dihydrofolate from 2-amino-4-hydroxy-6-hydroxymethyl-7,8-dihydropteridine diphosphate and 4-aminobenzoate: step 2/2.</text>
</comment>
<dbReference type="InterPro" id="IPR036615">
    <property type="entry name" value="Mur_ligase_C_dom_sf"/>
</dbReference>
<dbReference type="SUPFAM" id="SSF53623">
    <property type="entry name" value="MurD-like peptide ligases, catalytic domain"/>
    <property type="match status" value="1"/>
</dbReference>
<evidence type="ECO:0000256" key="6">
    <source>
        <dbReference type="ARBA" id="ARBA00013025"/>
    </source>
</evidence>
<gene>
    <name evidence="24" type="ORF">ACFPIB_05755</name>
</gene>
<comment type="similarity">
    <text evidence="4 21">Belongs to the folylpolyglutamate synthase family.</text>
</comment>
<evidence type="ECO:0000256" key="10">
    <source>
        <dbReference type="ARBA" id="ARBA00022741"/>
    </source>
</evidence>
<evidence type="ECO:0000313" key="25">
    <source>
        <dbReference type="Proteomes" id="UP001596161"/>
    </source>
</evidence>
<evidence type="ECO:0000256" key="14">
    <source>
        <dbReference type="ARBA" id="ARBA00030048"/>
    </source>
</evidence>
<proteinExistence type="inferred from homology"/>
<dbReference type="PROSITE" id="PS01012">
    <property type="entry name" value="FOLYLPOLYGLU_SYNT_2"/>
    <property type="match status" value="1"/>
</dbReference>
<comment type="catalytic activity">
    <reaction evidence="17">
        <text>(6S)-5,6,7,8-tetrahydrofolyl-(gamma-L-Glu)(n) + L-glutamate + ATP = (6S)-5,6,7,8-tetrahydrofolyl-(gamma-L-Glu)(n+1) + ADP + phosphate + H(+)</text>
        <dbReference type="Rhea" id="RHEA:10580"/>
        <dbReference type="Rhea" id="RHEA-COMP:14738"/>
        <dbReference type="Rhea" id="RHEA-COMP:14740"/>
        <dbReference type="ChEBI" id="CHEBI:15378"/>
        <dbReference type="ChEBI" id="CHEBI:29985"/>
        <dbReference type="ChEBI" id="CHEBI:30616"/>
        <dbReference type="ChEBI" id="CHEBI:43474"/>
        <dbReference type="ChEBI" id="CHEBI:141005"/>
        <dbReference type="ChEBI" id="CHEBI:456216"/>
        <dbReference type="EC" id="6.3.2.17"/>
    </reaction>
</comment>
<dbReference type="InterPro" id="IPR036565">
    <property type="entry name" value="Mur-like_cat_sf"/>
</dbReference>
<sequence>MKIPSPMTYEECLEYMYEQLPMFHRIGNAAFNKSLDNILALCEALDNPQHKFKSVHVAGTNGKGSSSNMLAAILQNSGYKTGLYTSPHLKDFTERIRINGLQIPKEKVVQFVEQHKELFAKIQPSFFEMTVALAFEHFVEEEVDIAVIEVGLGGRLDSTNIITPEVCLITNISFDHQSILGETLQEIAAEKAGIIKENVPVIISQTQAETVAVFEEKAREMHAPIVFADKHLDVINPDVNMDARIFDVYKGDMVFLSNLELGLLGSYQEFNLPGVLMTVEELRKKGYDISEYNIREGLKYVEEITGFKGRWQVLQENPLMICDTGHNEAGMKAVLAQIERLNLPKVHFVFGAVNDKDITKILQLLPSEFTYYFCQANIPRALLVDDLFKQAKSTGLSGQKYNSVMEAVHAAKATAKENELIFIGGSTFVVAEVDDL</sequence>
<evidence type="ECO:0000256" key="2">
    <source>
        <dbReference type="ARBA" id="ARBA00004799"/>
    </source>
</evidence>
<evidence type="ECO:0000256" key="17">
    <source>
        <dbReference type="ARBA" id="ARBA00047493"/>
    </source>
</evidence>
<dbReference type="Pfam" id="PF08245">
    <property type="entry name" value="Mur_ligase_M"/>
    <property type="match status" value="1"/>
</dbReference>